<evidence type="ECO:0000313" key="2">
    <source>
        <dbReference type="Proteomes" id="UP000260504"/>
    </source>
</evidence>
<sequence>GNAVLVFVNPLYLQTLPERINPDSRHFVIPAKAGIWCIEFQSFPINSCRVVFLDSRFRGNDGSVSRA</sequence>
<proteinExistence type="predicted"/>
<evidence type="ECO:0000313" key="1">
    <source>
        <dbReference type="EMBL" id="RGB18794.1"/>
    </source>
</evidence>
<comment type="caution">
    <text evidence="1">The sequence shown here is derived from an EMBL/GenBank/DDBJ whole genome shotgun (WGS) entry which is preliminary data.</text>
</comment>
<protein>
    <submittedName>
        <fullName evidence="1">PilS cassette</fullName>
    </submittedName>
</protein>
<name>A0AB37KFU3_NEIME</name>
<dbReference type="AlphaFoldDB" id="A0AB37KFU3"/>
<dbReference type="EMBL" id="NVYQ01000023">
    <property type="protein sequence ID" value="RGB18794.1"/>
    <property type="molecule type" value="Genomic_DNA"/>
</dbReference>
<feature type="non-terminal residue" evidence="1">
    <location>
        <position position="1"/>
    </location>
</feature>
<organism evidence="1 2">
    <name type="scientific">Neisseria meningitidis</name>
    <dbReference type="NCBI Taxonomy" id="487"/>
    <lineage>
        <taxon>Bacteria</taxon>
        <taxon>Pseudomonadati</taxon>
        <taxon>Pseudomonadota</taxon>
        <taxon>Betaproteobacteria</taxon>
        <taxon>Neisseriales</taxon>
        <taxon>Neisseriaceae</taxon>
        <taxon>Neisseria</taxon>
    </lineage>
</organism>
<accession>A0AB37KFU3</accession>
<dbReference type="Proteomes" id="UP000260504">
    <property type="component" value="Unassembled WGS sequence"/>
</dbReference>
<reference evidence="1 2" key="1">
    <citation type="submission" date="2017-08" db="EMBL/GenBank/DDBJ databases">
        <title>Meningococcal Conjunctivitis and Endemic Carriage at a Military Recruit Training Center.</title>
        <authorList>
            <person name="Bobb A.J."/>
            <person name="Galac M.R."/>
            <person name="Snesrud E."/>
            <person name="Clagett C.D."/>
        </authorList>
    </citation>
    <scope>NUCLEOTIDE SEQUENCE [LARGE SCALE GENOMIC DNA]</scope>
    <source>
        <strain evidence="1 2">MRSN431200</strain>
    </source>
</reference>
<gene>
    <name evidence="1" type="ORF">CIJ84_01910</name>
</gene>